<dbReference type="InterPro" id="IPR036770">
    <property type="entry name" value="Ankyrin_rpt-contain_sf"/>
</dbReference>
<proteinExistence type="predicted"/>
<dbReference type="OrthoDB" id="5428966at2759"/>
<comment type="caution">
    <text evidence="4">The sequence shown here is derived from an EMBL/GenBank/DDBJ whole genome shotgun (WGS) entry which is preliminary data.</text>
</comment>
<organism evidence="4 5">
    <name type="scientific">Botrytis tulipae</name>
    <dbReference type="NCBI Taxonomy" id="87230"/>
    <lineage>
        <taxon>Eukaryota</taxon>
        <taxon>Fungi</taxon>
        <taxon>Dikarya</taxon>
        <taxon>Ascomycota</taxon>
        <taxon>Pezizomycotina</taxon>
        <taxon>Leotiomycetes</taxon>
        <taxon>Helotiales</taxon>
        <taxon>Sclerotiniaceae</taxon>
        <taxon>Botrytis</taxon>
    </lineage>
</organism>
<dbReference type="Gene3D" id="1.25.40.20">
    <property type="entry name" value="Ankyrin repeat-containing domain"/>
    <property type="match status" value="3"/>
</dbReference>
<gene>
    <name evidence="4" type="ORF">BTUL_0163g00160</name>
</gene>
<dbReference type="EMBL" id="PQXH01000163">
    <property type="protein sequence ID" value="TGO09506.1"/>
    <property type="molecule type" value="Genomic_DNA"/>
</dbReference>
<dbReference type="InterPro" id="IPR002110">
    <property type="entry name" value="Ankyrin_rpt"/>
</dbReference>
<dbReference type="PANTHER" id="PTHR24171:SF10">
    <property type="entry name" value="ANKYRIN REPEAT DOMAIN-CONTAINING PROTEIN 29-LIKE"/>
    <property type="match status" value="1"/>
</dbReference>
<feature type="repeat" description="ANK" evidence="3">
    <location>
        <begin position="476"/>
        <end position="508"/>
    </location>
</feature>
<evidence type="ECO:0000313" key="5">
    <source>
        <dbReference type="Proteomes" id="UP000297777"/>
    </source>
</evidence>
<feature type="repeat" description="ANK" evidence="3">
    <location>
        <begin position="303"/>
        <end position="335"/>
    </location>
</feature>
<feature type="repeat" description="ANK" evidence="3">
    <location>
        <begin position="335"/>
        <end position="367"/>
    </location>
</feature>
<feature type="repeat" description="ANK" evidence="3">
    <location>
        <begin position="402"/>
        <end position="434"/>
    </location>
</feature>
<sequence>MHLKIFATDEEDICNVTSLQDAYDEAIQNRKELEKGLTILKLVQDGNITSLELLLHEGGDVMETTDTGKTALHVAAFNGHLKIVELLLNTNIEHNAKDSDGRSALHDAARGGHSQIFRELIAAGLNLYDKNNNGEDPLCEACRNGHRDLVQEILGMETRPWSRNDSILSPSPLTLYSIYYHNIDYGKADRLLRGIKLAIENGHRAITEAILFQHLDSNREFLEYALKKAASVGDYQLVVSILQQKDRLSLRVCFRALMLAAIHRDSPIMDTLFEEAIRPKIGAGMEELHILLLRVSAGDSEDIRMTPLCRASSRGKLAIVTTLLEAGAHVDLLSSEGTALYMAIRRVNKEIVALLVEAGANVNVSVDHRGTALQEAVKRGHKEIVELLIENGADINALANYDSGTALQEAIKRGNEWIIKQLIQHGADVNAPGTPGRYWYPNPGVAIREAVRSRNQTIVNILLLAGADVKVPANENCGTPLQEAVRNGNECMVKQLIDLGVDVNASAVSSSSYQREINCNPQIAIREASKKGNEKILEMLIRAGAVDPKEG</sequence>
<accession>A0A4Z1EBE3</accession>
<dbReference type="PROSITE" id="PS50088">
    <property type="entry name" value="ANK_REPEAT"/>
    <property type="match status" value="7"/>
</dbReference>
<dbReference type="Proteomes" id="UP000297777">
    <property type="component" value="Unassembled WGS sequence"/>
</dbReference>
<dbReference type="PANTHER" id="PTHR24171">
    <property type="entry name" value="ANKYRIN REPEAT DOMAIN-CONTAINING PROTEIN 39-RELATED"/>
    <property type="match status" value="1"/>
</dbReference>
<dbReference type="Pfam" id="PF12796">
    <property type="entry name" value="Ank_2"/>
    <property type="match status" value="4"/>
</dbReference>
<evidence type="ECO:0000256" key="1">
    <source>
        <dbReference type="ARBA" id="ARBA00022737"/>
    </source>
</evidence>
<dbReference type="PROSITE" id="PS50297">
    <property type="entry name" value="ANK_REP_REGION"/>
    <property type="match status" value="6"/>
</dbReference>
<reference evidence="4 5" key="1">
    <citation type="submission" date="2017-12" db="EMBL/GenBank/DDBJ databases">
        <title>Comparative genomics of Botrytis spp.</title>
        <authorList>
            <person name="Valero-Jimenez C.A."/>
            <person name="Tapia P."/>
            <person name="Veloso J."/>
            <person name="Silva-Moreno E."/>
            <person name="Staats M."/>
            <person name="Valdes J.H."/>
            <person name="Van Kan J.A.L."/>
        </authorList>
    </citation>
    <scope>NUCLEOTIDE SEQUENCE [LARGE SCALE GENOMIC DNA]</scope>
    <source>
        <strain evidence="4 5">Bt9001</strain>
    </source>
</reference>
<evidence type="ECO:0000256" key="2">
    <source>
        <dbReference type="ARBA" id="ARBA00023043"/>
    </source>
</evidence>
<dbReference type="PRINTS" id="PR01415">
    <property type="entry name" value="ANKYRIN"/>
</dbReference>
<dbReference type="SMART" id="SM00248">
    <property type="entry name" value="ANK"/>
    <property type="match status" value="10"/>
</dbReference>
<keyword evidence="1" id="KW-0677">Repeat</keyword>
<feature type="repeat" description="ANK" evidence="3">
    <location>
        <begin position="368"/>
        <end position="400"/>
    </location>
</feature>
<evidence type="ECO:0000256" key="3">
    <source>
        <dbReference type="PROSITE-ProRule" id="PRU00023"/>
    </source>
</evidence>
<name>A0A4Z1EBE3_9HELO</name>
<dbReference type="SUPFAM" id="SSF48403">
    <property type="entry name" value="Ankyrin repeat"/>
    <property type="match status" value="3"/>
</dbReference>
<feature type="repeat" description="ANK" evidence="3">
    <location>
        <begin position="67"/>
        <end position="99"/>
    </location>
</feature>
<dbReference type="AlphaFoldDB" id="A0A4Z1EBE3"/>
<protein>
    <submittedName>
        <fullName evidence="4">Uncharacterized protein</fullName>
    </submittedName>
</protein>
<keyword evidence="2 3" id="KW-0040">ANK repeat</keyword>
<feature type="repeat" description="ANK" evidence="3">
    <location>
        <begin position="100"/>
        <end position="132"/>
    </location>
</feature>
<keyword evidence="5" id="KW-1185">Reference proteome</keyword>
<evidence type="ECO:0000313" key="4">
    <source>
        <dbReference type="EMBL" id="TGO09506.1"/>
    </source>
</evidence>